<dbReference type="Pfam" id="PF00055">
    <property type="entry name" value="Laminin_N"/>
    <property type="match status" value="1"/>
</dbReference>
<keyword evidence="4" id="KW-0325">Glycoprotein</keyword>
<dbReference type="GO" id="GO:0007409">
    <property type="term" value="P:axonogenesis"/>
    <property type="evidence" value="ECO:0007669"/>
    <property type="project" value="TreeGrafter"/>
</dbReference>
<dbReference type="PROSITE" id="PS00022">
    <property type="entry name" value="EGF_1"/>
    <property type="match status" value="1"/>
</dbReference>
<dbReference type="CDD" id="cd00055">
    <property type="entry name" value="EGF_Lam"/>
    <property type="match status" value="3"/>
</dbReference>
<feature type="disulfide bond" evidence="7">
    <location>
        <begin position="406"/>
        <end position="418"/>
    </location>
</feature>
<dbReference type="SMART" id="SM00180">
    <property type="entry name" value="EGF_Lam"/>
    <property type="match status" value="3"/>
</dbReference>
<evidence type="ECO:0000256" key="2">
    <source>
        <dbReference type="ARBA" id="ARBA00022737"/>
    </source>
</evidence>
<dbReference type="PANTHER" id="PTHR10574:SF27">
    <property type="entry name" value="NETRIN-G2"/>
    <property type="match status" value="1"/>
</dbReference>
<evidence type="ECO:0000256" key="7">
    <source>
        <dbReference type="PROSITE-ProRule" id="PRU00460"/>
    </source>
</evidence>
<evidence type="ECO:0000259" key="11">
    <source>
        <dbReference type="PROSITE" id="PS51117"/>
    </source>
</evidence>
<dbReference type="PROSITE" id="PS50026">
    <property type="entry name" value="EGF_3"/>
    <property type="match status" value="1"/>
</dbReference>
<evidence type="ECO:0000256" key="4">
    <source>
        <dbReference type="ARBA" id="ARBA00023180"/>
    </source>
</evidence>
<dbReference type="Proteomes" id="UP000028760">
    <property type="component" value="Unassembled WGS sequence"/>
</dbReference>
<reference evidence="12" key="3">
    <citation type="submission" date="2025-09" db="UniProtKB">
        <authorList>
            <consortium name="Ensembl"/>
        </authorList>
    </citation>
    <scope>IDENTIFICATION</scope>
</reference>
<dbReference type="InterPro" id="IPR008211">
    <property type="entry name" value="Laminin_N"/>
</dbReference>
<dbReference type="Ensembl" id="ENSPFOT00000012012.2">
    <property type="protein sequence ID" value="ENSPFOP00000011995.2"/>
    <property type="gene ID" value="ENSPFOG00000011954.2"/>
</dbReference>
<reference evidence="12" key="2">
    <citation type="submission" date="2025-08" db="UniProtKB">
        <authorList>
            <consortium name="Ensembl"/>
        </authorList>
    </citation>
    <scope>IDENTIFICATION</scope>
</reference>
<dbReference type="FunFam" id="2.10.25.10:FF:000180">
    <property type="entry name" value="Netrin G2"/>
    <property type="match status" value="1"/>
</dbReference>
<dbReference type="FunFam" id="2.10.25.10:FF:001161">
    <property type="entry name" value="Netrin-G2"/>
    <property type="match status" value="1"/>
</dbReference>
<dbReference type="Gene3D" id="2.10.25.10">
    <property type="entry name" value="Laminin"/>
    <property type="match status" value="4"/>
</dbReference>
<feature type="chain" id="PRO_5001833862" evidence="8">
    <location>
        <begin position="18"/>
        <end position="525"/>
    </location>
</feature>
<dbReference type="PANTHER" id="PTHR10574">
    <property type="entry name" value="NETRIN/LAMININ-RELATED"/>
    <property type="match status" value="1"/>
</dbReference>
<evidence type="ECO:0000259" key="10">
    <source>
        <dbReference type="PROSITE" id="PS50027"/>
    </source>
</evidence>
<organism evidence="12 13">
    <name type="scientific">Poecilia formosa</name>
    <name type="common">Amazon molly</name>
    <name type="synonym">Limia formosa</name>
    <dbReference type="NCBI Taxonomy" id="48698"/>
    <lineage>
        <taxon>Eukaryota</taxon>
        <taxon>Metazoa</taxon>
        <taxon>Chordata</taxon>
        <taxon>Craniata</taxon>
        <taxon>Vertebrata</taxon>
        <taxon>Euteleostomi</taxon>
        <taxon>Actinopterygii</taxon>
        <taxon>Neopterygii</taxon>
        <taxon>Teleostei</taxon>
        <taxon>Neoteleostei</taxon>
        <taxon>Acanthomorphata</taxon>
        <taxon>Ovalentaria</taxon>
        <taxon>Atherinomorphae</taxon>
        <taxon>Cyprinodontiformes</taxon>
        <taxon>Poeciliidae</taxon>
        <taxon>Poeciliinae</taxon>
        <taxon>Poecilia</taxon>
    </lineage>
</organism>
<keyword evidence="5 7" id="KW-0424">Laminin EGF-like domain</keyword>
<dbReference type="GO" id="GO:0009887">
    <property type="term" value="P:animal organ morphogenesis"/>
    <property type="evidence" value="ECO:0007669"/>
    <property type="project" value="TreeGrafter"/>
</dbReference>
<accession>A0A087Y1U2</accession>
<feature type="disulfide bond" evidence="7">
    <location>
        <begin position="426"/>
        <end position="435"/>
    </location>
</feature>
<evidence type="ECO:0000259" key="9">
    <source>
        <dbReference type="PROSITE" id="PS50026"/>
    </source>
</evidence>
<dbReference type="STRING" id="48698.ENSPFOP00000011995"/>
<dbReference type="AlphaFoldDB" id="A0A087Y1U2"/>
<dbReference type="Gene3D" id="2.60.120.260">
    <property type="entry name" value="Galactose-binding domain-like"/>
    <property type="match status" value="1"/>
</dbReference>
<comment type="caution">
    <text evidence="6">Lacks conserved residue(s) required for the propagation of feature annotation.</text>
</comment>
<dbReference type="SMART" id="SM00181">
    <property type="entry name" value="EGF"/>
    <property type="match status" value="3"/>
</dbReference>
<dbReference type="PROSITE" id="PS01248">
    <property type="entry name" value="EGF_LAM_1"/>
    <property type="match status" value="1"/>
</dbReference>
<sequence length="525" mass="57810">MPPPLLFIIFIISPSSSQPSGPLDVCSLGAGPGRQALPCQPPPTNMKEFMQIRVDPPGITCGNPPERFCTLENPYLCSDECDASSPDLSHPPQLMGDRDITYWQTITWSRYPEPLLANITLSWNKSLEVVDDIIITFEYGRPTSMVLEKSMDKGATWQPYQYYADDCLEAFGMSPKQVSDLAPTNLTRVICTEKYSRWVGAKEEKNVVFEVRARFGVFAGPKLINMDALYVRMETMKGLRDFFTFSNLRLRLLRPALGGTYVQRDNLLKYFYAVSNIDVPARCKCNLHASQCVLRDATLQCECEHNTGGQDCQRCRGGFRSRSWRPGSYLPLPRGAANTCEAAGSAVADCECNGHSNRCSYIDFINVVTCVSCKHNTRGQSCQYCRLGYYRNASLPLDDDNICAECDCDPDGSASPHCSDSGLCRCKAGATGRRCDSCVSGFTWRGGGAGCTENLCDSERLLCQNGGTCVDFLRCTCPGNSTGQFCEQSVCTKKSGCTTTSKGSSPLVTSQLHLVTFILISYTIS</sequence>
<evidence type="ECO:0000256" key="8">
    <source>
        <dbReference type="SAM" id="SignalP"/>
    </source>
</evidence>
<proteinExistence type="predicted"/>
<feature type="disulfide bond" evidence="6">
    <location>
        <begin position="477"/>
        <end position="486"/>
    </location>
</feature>
<dbReference type="GO" id="GO:0009888">
    <property type="term" value="P:tissue development"/>
    <property type="evidence" value="ECO:0007669"/>
    <property type="project" value="TreeGrafter"/>
</dbReference>
<evidence type="ECO:0000313" key="12">
    <source>
        <dbReference type="Ensembl" id="ENSPFOP00000011995.2"/>
    </source>
</evidence>
<dbReference type="InterPro" id="IPR050440">
    <property type="entry name" value="Laminin/Netrin_ECM"/>
</dbReference>
<dbReference type="Pfam" id="PF00053">
    <property type="entry name" value="EGF_laminin"/>
    <property type="match status" value="2"/>
</dbReference>
<feature type="domain" description="Laminin N-terminal" evidence="11">
    <location>
        <begin position="35"/>
        <end position="282"/>
    </location>
</feature>
<dbReference type="FunFam" id="2.60.120.260:FF:000005">
    <property type="entry name" value="Netrin G1"/>
    <property type="match status" value="1"/>
</dbReference>
<dbReference type="eggNOG" id="KOG3512">
    <property type="taxonomic scope" value="Eukaryota"/>
</dbReference>
<reference evidence="13" key="1">
    <citation type="submission" date="2013-10" db="EMBL/GenBank/DDBJ databases">
        <authorList>
            <person name="Schartl M."/>
            <person name="Warren W."/>
        </authorList>
    </citation>
    <scope>NUCLEOTIDE SEQUENCE [LARGE SCALE GENOMIC DNA]</scope>
    <source>
        <strain evidence="13">female</strain>
    </source>
</reference>
<keyword evidence="3 6" id="KW-1015">Disulfide bond</keyword>
<keyword evidence="2" id="KW-0677">Repeat</keyword>
<dbReference type="EMBL" id="AYCK01019181">
    <property type="status" value="NOT_ANNOTATED_CDS"/>
    <property type="molecule type" value="Genomic_DNA"/>
</dbReference>
<dbReference type="OMA" id="WGSANIC"/>
<dbReference type="EMBL" id="AYCK01019180">
    <property type="status" value="NOT_ANNOTATED_CDS"/>
    <property type="molecule type" value="Genomic_DNA"/>
</dbReference>
<dbReference type="SUPFAM" id="SSF57196">
    <property type="entry name" value="EGF/Laminin"/>
    <property type="match status" value="3"/>
</dbReference>
<name>A0A087Y1U2_POEFO</name>
<evidence type="ECO:0000256" key="5">
    <source>
        <dbReference type="ARBA" id="ARBA00023292"/>
    </source>
</evidence>
<feature type="domain" description="Laminin EGF-like" evidence="10">
    <location>
        <begin position="406"/>
        <end position="453"/>
    </location>
</feature>
<dbReference type="Pfam" id="PF24973">
    <property type="entry name" value="EGF_LMN_ATRN"/>
    <property type="match status" value="1"/>
</dbReference>
<dbReference type="SMART" id="SM00136">
    <property type="entry name" value="LamNT"/>
    <property type="match status" value="1"/>
</dbReference>
<dbReference type="PROSITE" id="PS51117">
    <property type="entry name" value="LAMININ_NTER"/>
    <property type="match status" value="1"/>
</dbReference>
<dbReference type="GeneTree" id="ENSGT00940000153601"/>
<dbReference type="PROSITE" id="PS50027">
    <property type="entry name" value="EGF_LAM_2"/>
    <property type="match status" value="1"/>
</dbReference>
<keyword evidence="13" id="KW-1185">Reference proteome</keyword>
<feature type="signal peptide" evidence="8">
    <location>
        <begin position="1"/>
        <end position="17"/>
    </location>
</feature>
<dbReference type="InterPro" id="IPR000742">
    <property type="entry name" value="EGF"/>
</dbReference>
<dbReference type="InterPro" id="IPR002049">
    <property type="entry name" value="LE_dom"/>
</dbReference>
<dbReference type="InterPro" id="IPR056863">
    <property type="entry name" value="LMN_ATRN_NET-like_EGF"/>
</dbReference>
<evidence type="ECO:0000256" key="6">
    <source>
        <dbReference type="PROSITE-ProRule" id="PRU00076"/>
    </source>
</evidence>
<evidence type="ECO:0000256" key="3">
    <source>
        <dbReference type="ARBA" id="ARBA00023157"/>
    </source>
</evidence>
<evidence type="ECO:0000313" key="13">
    <source>
        <dbReference type="Proteomes" id="UP000028760"/>
    </source>
</evidence>
<feature type="domain" description="EGF-like" evidence="9">
    <location>
        <begin position="452"/>
        <end position="487"/>
    </location>
</feature>
<protein>
    <submittedName>
        <fullName evidence="12">Netrin G2</fullName>
    </submittedName>
</protein>
<evidence type="ECO:0000256" key="1">
    <source>
        <dbReference type="ARBA" id="ARBA00022729"/>
    </source>
</evidence>
<keyword evidence="6" id="KW-0245">EGF-like domain</keyword>
<keyword evidence="1 8" id="KW-0732">Signal</keyword>